<dbReference type="InterPro" id="IPR003960">
    <property type="entry name" value="ATPase_AAA_CS"/>
</dbReference>
<feature type="domain" description="Peptidase M41" evidence="4">
    <location>
        <begin position="454"/>
        <end position="612"/>
    </location>
</feature>
<gene>
    <name evidence="5" type="ORF">IC608_11000</name>
</gene>
<evidence type="ECO:0000259" key="3">
    <source>
        <dbReference type="Pfam" id="PF00004"/>
    </source>
</evidence>
<dbReference type="Gene3D" id="1.20.58.760">
    <property type="entry name" value="Peptidase M41"/>
    <property type="match status" value="1"/>
</dbReference>
<accession>A0A927ITL3</accession>
<dbReference type="PANTHER" id="PTHR23076:SF97">
    <property type="entry name" value="ATP-DEPENDENT ZINC METALLOPROTEASE YME1L1"/>
    <property type="match status" value="1"/>
</dbReference>
<keyword evidence="1" id="KW-0547">Nucleotide-binding</keyword>
<comment type="similarity">
    <text evidence="1">Belongs to the AAA ATPase family.</text>
</comment>
<dbReference type="Pfam" id="PF00004">
    <property type="entry name" value="AAA"/>
    <property type="match status" value="1"/>
</dbReference>
<dbReference type="GO" id="GO:0005886">
    <property type="term" value="C:plasma membrane"/>
    <property type="evidence" value="ECO:0007669"/>
    <property type="project" value="TreeGrafter"/>
</dbReference>
<dbReference type="InterPro" id="IPR037219">
    <property type="entry name" value="Peptidase_M41-like"/>
</dbReference>
<protein>
    <submittedName>
        <fullName evidence="5">AAA family ATPase</fullName>
    </submittedName>
</protein>
<keyword evidence="1" id="KW-0067">ATP-binding</keyword>
<dbReference type="Proteomes" id="UP000654108">
    <property type="component" value="Unassembled WGS sequence"/>
</dbReference>
<dbReference type="GO" id="GO:0004176">
    <property type="term" value="F:ATP-dependent peptidase activity"/>
    <property type="evidence" value="ECO:0007669"/>
    <property type="project" value="InterPro"/>
</dbReference>
<sequence length="659" mass="70367">MTNATYNNDNDDDETLDEGTGRDATDLLAGAALSAALTRKLRAQLKRHPSVIILSVPNAEWVPMMSEAIRRMENAPMVRGVSEAGKAGTSKQRVGKDELRWLQSGKSVLFVSQDPGGLLHDAVLAGCDVTVAVPALTPALLRQVIRQLTGGIARGVTKEMAALDLALLVSLLRPGLSAKQCVANLRRAVQRGGGANAKAPPGPLLEALPLTENVREWADQSAADLRAAIGGELPPDQLVYAVLEGPAGTGKSLIGESLARSTGSAFVFSSVGEWFTTGDGTLGGVARNLRLFVETMLSQAPSVGLLDEIESVPNRATMDNRGRDWWNPVVTLFLTEIDRLRKSGRPILLLGATNYYSRLDAALIRPGRLHQRVSVLPPATDAELLALLRYYLGSDMDEADIGRLLPLVQGATPAEIEGWVKQARRAARAEKRPLQQADLLEQIVPQDERSADDIRSVALHELGHAVVAHSLGLTVDSVSIIPQGPSSGHVLVRRPSLLPTWEQVTKLATVALGGRAADIVVGAGAHAGAESDLAEATRLLLAAHETQGLRDDLVSQHVLGAPLMRDELHRRISVELDQCLDQAIGIVGAYRNTIIMLADRLMEEKVLSGAQLAAVIVGNAAPQRPASSKDQRGLQEHRQAESLPVDGSTEQEASHDVLA</sequence>
<dbReference type="RefSeq" id="WP_191775263.1">
    <property type="nucleotide sequence ID" value="NZ_JACYFU010000002.1"/>
</dbReference>
<organism evidence="5 6">
    <name type="scientific">Devosia oryzisoli</name>
    <dbReference type="NCBI Taxonomy" id="2774138"/>
    <lineage>
        <taxon>Bacteria</taxon>
        <taxon>Pseudomonadati</taxon>
        <taxon>Pseudomonadota</taxon>
        <taxon>Alphaproteobacteria</taxon>
        <taxon>Hyphomicrobiales</taxon>
        <taxon>Devosiaceae</taxon>
        <taxon>Devosia</taxon>
    </lineage>
</organism>
<dbReference type="InterPro" id="IPR027417">
    <property type="entry name" value="P-loop_NTPase"/>
</dbReference>
<feature type="domain" description="ATPase AAA-type core" evidence="3">
    <location>
        <begin position="242"/>
        <end position="373"/>
    </location>
</feature>
<feature type="region of interest" description="Disordered" evidence="2">
    <location>
        <begin position="621"/>
        <end position="659"/>
    </location>
</feature>
<dbReference type="SUPFAM" id="SSF140990">
    <property type="entry name" value="FtsH protease domain-like"/>
    <property type="match status" value="1"/>
</dbReference>
<dbReference type="EMBL" id="JACYFU010000002">
    <property type="protein sequence ID" value="MBD8066002.1"/>
    <property type="molecule type" value="Genomic_DNA"/>
</dbReference>
<dbReference type="Gene3D" id="3.40.50.300">
    <property type="entry name" value="P-loop containing nucleotide triphosphate hydrolases"/>
    <property type="match status" value="1"/>
</dbReference>
<evidence type="ECO:0000313" key="5">
    <source>
        <dbReference type="EMBL" id="MBD8066002.1"/>
    </source>
</evidence>
<evidence type="ECO:0000256" key="2">
    <source>
        <dbReference type="SAM" id="MobiDB-lite"/>
    </source>
</evidence>
<proteinExistence type="inferred from homology"/>
<dbReference type="SUPFAM" id="SSF52540">
    <property type="entry name" value="P-loop containing nucleoside triphosphate hydrolases"/>
    <property type="match status" value="1"/>
</dbReference>
<dbReference type="GO" id="GO:0004222">
    <property type="term" value="F:metalloendopeptidase activity"/>
    <property type="evidence" value="ECO:0007669"/>
    <property type="project" value="InterPro"/>
</dbReference>
<dbReference type="InterPro" id="IPR000642">
    <property type="entry name" value="Peptidase_M41"/>
</dbReference>
<dbReference type="Gene3D" id="1.10.8.60">
    <property type="match status" value="1"/>
</dbReference>
<evidence type="ECO:0000256" key="1">
    <source>
        <dbReference type="RuleBase" id="RU003651"/>
    </source>
</evidence>
<feature type="compositionally biased region" description="Basic and acidic residues" evidence="2">
    <location>
        <begin position="627"/>
        <end position="640"/>
    </location>
</feature>
<comment type="caution">
    <text evidence="5">The sequence shown here is derived from an EMBL/GenBank/DDBJ whole genome shotgun (WGS) entry which is preliminary data.</text>
</comment>
<keyword evidence="6" id="KW-1185">Reference proteome</keyword>
<dbReference type="GO" id="GO:0016887">
    <property type="term" value="F:ATP hydrolysis activity"/>
    <property type="evidence" value="ECO:0007669"/>
    <property type="project" value="InterPro"/>
</dbReference>
<dbReference type="GO" id="GO:0006508">
    <property type="term" value="P:proteolysis"/>
    <property type="evidence" value="ECO:0007669"/>
    <property type="project" value="InterPro"/>
</dbReference>
<dbReference type="AlphaFoldDB" id="A0A927ITL3"/>
<dbReference type="PANTHER" id="PTHR23076">
    <property type="entry name" value="METALLOPROTEASE M41 FTSH"/>
    <property type="match status" value="1"/>
</dbReference>
<reference evidence="5" key="1">
    <citation type="submission" date="2020-09" db="EMBL/GenBank/DDBJ databases">
        <title>Genome seq and assembly of Devosia sp.</title>
        <authorList>
            <person name="Chhetri G."/>
        </authorList>
    </citation>
    <scope>NUCLEOTIDE SEQUENCE</scope>
    <source>
        <strain evidence="5">PTR5</strain>
    </source>
</reference>
<dbReference type="InterPro" id="IPR003959">
    <property type="entry name" value="ATPase_AAA_core"/>
</dbReference>
<dbReference type="PROSITE" id="PS00674">
    <property type="entry name" value="AAA"/>
    <property type="match status" value="1"/>
</dbReference>
<name>A0A927ITL3_9HYPH</name>
<dbReference type="CDD" id="cd19481">
    <property type="entry name" value="RecA-like_protease"/>
    <property type="match status" value="1"/>
</dbReference>
<dbReference type="GO" id="GO:0005524">
    <property type="term" value="F:ATP binding"/>
    <property type="evidence" value="ECO:0007669"/>
    <property type="project" value="UniProtKB-KW"/>
</dbReference>
<dbReference type="Pfam" id="PF01434">
    <property type="entry name" value="Peptidase_M41"/>
    <property type="match status" value="1"/>
</dbReference>
<evidence type="ECO:0000259" key="4">
    <source>
        <dbReference type="Pfam" id="PF01434"/>
    </source>
</evidence>
<feature type="region of interest" description="Disordered" evidence="2">
    <location>
        <begin position="1"/>
        <end position="22"/>
    </location>
</feature>
<evidence type="ECO:0000313" key="6">
    <source>
        <dbReference type="Proteomes" id="UP000654108"/>
    </source>
</evidence>
<dbReference type="GO" id="GO:0030163">
    <property type="term" value="P:protein catabolic process"/>
    <property type="evidence" value="ECO:0007669"/>
    <property type="project" value="TreeGrafter"/>
</dbReference>